<dbReference type="EMBL" id="BAAAGS010000009">
    <property type="protein sequence ID" value="GAA0520515.1"/>
    <property type="molecule type" value="Genomic_DNA"/>
</dbReference>
<proteinExistence type="predicted"/>
<accession>A0ABP3MHP2</accession>
<evidence type="ECO:0000313" key="3">
    <source>
        <dbReference type="Proteomes" id="UP001500729"/>
    </source>
</evidence>
<dbReference type="Pfam" id="PF04149">
    <property type="entry name" value="DUF397"/>
    <property type="match status" value="1"/>
</dbReference>
<gene>
    <name evidence="2" type="ORF">GCM10009533_19570</name>
</gene>
<protein>
    <recommendedName>
        <fullName evidence="1">DUF397 domain-containing protein</fullName>
    </recommendedName>
</protein>
<dbReference type="Proteomes" id="UP001500729">
    <property type="component" value="Unassembled WGS sequence"/>
</dbReference>
<sequence>MNREKPESPSWRKSSRSTEENCVEVAFASDRVALRDSKDPRGPVLTVQAAVFARFVRGLR</sequence>
<evidence type="ECO:0000259" key="1">
    <source>
        <dbReference type="Pfam" id="PF04149"/>
    </source>
</evidence>
<feature type="domain" description="DUF397" evidence="1">
    <location>
        <begin position="10"/>
        <end position="60"/>
    </location>
</feature>
<keyword evidence="3" id="KW-1185">Reference proteome</keyword>
<organism evidence="2 3">
    <name type="scientific">Saccharopolyspora erythraea</name>
    <name type="common">Streptomyces erythraeus</name>
    <dbReference type="NCBI Taxonomy" id="1836"/>
    <lineage>
        <taxon>Bacteria</taxon>
        <taxon>Bacillati</taxon>
        <taxon>Actinomycetota</taxon>
        <taxon>Actinomycetes</taxon>
        <taxon>Pseudonocardiales</taxon>
        <taxon>Pseudonocardiaceae</taxon>
        <taxon>Saccharopolyspora</taxon>
    </lineage>
</organism>
<reference evidence="3" key="1">
    <citation type="journal article" date="2019" name="Int. J. Syst. Evol. Microbiol.">
        <title>The Global Catalogue of Microorganisms (GCM) 10K type strain sequencing project: providing services to taxonomists for standard genome sequencing and annotation.</title>
        <authorList>
            <consortium name="The Broad Institute Genomics Platform"/>
            <consortium name="The Broad Institute Genome Sequencing Center for Infectious Disease"/>
            <person name="Wu L."/>
            <person name="Ma J."/>
        </authorList>
    </citation>
    <scope>NUCLEOTIDE SEQUENCE [LARGE SCALE GENOMIC DNA]</scope>
    <source>
        <strain evidence="3">JCM 10303</strain>
    </source>
</reference>
<name>A0ABP3MHP2_SACER</name>
<dbReference type="RefSeq" id="WP_009946867.1">
    <property type="nucleotide sequence ID" value="NZ_BAAAGS010000009.1"/>
</dbReference>
<evidence type="ECO:0000313" key="2">
    <source>
        <dbReference type="EMBL" id="GAA0520515.1"/>
    </source>
</evidence>
<comment type="caution">
    <text evidence="2">The sequence shown here is derived from an EMBL/GenBank/DDBJ whole genome shotgun (WGS) entry which is preliminary data.</text>
</comment>
<dbReference type="InterPro" id="IPR007278">
    <property type="entry name" value="DUF397"/>
</dbReference>